<dbReference type="Proteomes" id="UP000237752">
    <property type="component" value="Unassembled WGS sequence"/>
</dbReference>
<dbReference type="Gene3D" id="3.30.300.30">
    <property type="match status" value="1"/>
</dbReference>
<feature type="domain" description="AMP-dependent synthetase/ligase" evidence="3">
    <location>
        <begin position="8"/>
        <end position="372"/>
    </location>
</feature>
<evidence type="ECO:0000259" key="4">
    <source>
        <dbReference type="Pfam" id="PF13193"/>
    </source>
</evidence>
<dbReference type="FunFam" id="3.30.300.30:FF:000008">
    <property type="entry name" value="2,3-dihydroxybenzoate-AMP ligase"/>
    <property type="match status" value="1"/>
</dbReference>
<dbReference type="Pfam" id="PF00501">
    <property type="entry name" value="AMP-binding"/>
    <property type="match status" value="1"/>
</dbReference>
<dbReference type="Pfam" id="PF13193">
    <property type="entry name" value="AMP-binding_C"/>
    <property type="match status" value="1"/>
</dbReference>
<accession>A0A2T1A6Q9</accession>
<dbReference type="EMBL" id="PVUE01000001">
    <property type="protein sequence ID" value="PRZ44302.1"/>
    <property type="molecule type" value="Genomic_DNA"/>
</dbReference>
<gene>
    <name evidence="5" type="ORF">CLV47_101428</name>
</gene>
<dbReference type="InterPro" id="IPR045851">
    <property type="entry name" value="AMP-bd_C_sf"/>
</dbReference>
<dbReference type="AlphaFoldDB" id="A0A2T1A6Q9"/>
<dbReference type="SUPFAM" id="SSF56801">
    <property type="entry name" value="Acetyl-CoA synthetase-like"/>
    <property type="match status" value="1"/>
</dbReference>
<keyword evidence="2 5" id="KW-0436">Ligase</keyword>
<dbReference type="InterPro" id="IPR042099">
    <property type="entry name" value="ANL_N_sf"/>
</dbReference>
<keyword evidence="6" id="KW-1185">Reference proteome</keyword>
<dbReference type="InterPro" id="IPR025110">
    <property type="entry name" value="AMP-bd_C"/>
</dbReference>
<dbReference type="Gene3D" id="3.40.50.12780">
    <property type="entry name" value="N-terminal domain of ligase-like"/>
    <property type="match status" value="1"/>
</dbReference>
<comment type="caution">
    <text evidence="5">The sequence shown here is derived from an EMBL/GenBank/DDBJ whole genome shotgun (WGS) entry which is preliminary data.</text>
</comment>
<comment type="similarity">
    <text evidence="1">Belongs to the ATP-dependent AMP-binding enzyme family.</text>
</comment>
<evidence type="ECO:0000313" key="6">
    <source>
        <dbReference type="Proteomes" id="UP000237752"/>
    </source>
</evidence>
<proteinExistence type="inferred from homology"/>
<reference evidence="5 6" key="1">
    <citation type="submission" date="2018-03" db="EMBL/GenBank/DDBJ databases">
        <title>Genomic Encyclopedia of Archaeal and Bacterial Type Strains, Phase II (KMG-II): from individual species to whole genera.</title>
        <authorList>
            <person name="Goeker M."/>
        </authorList>
    </citation>
    <scope>NUCLEOTIDE SEQUENCE [LARGE SCALE GENOMIC DNA]</scope>
    <source>
        <strain evidence="5 6">DSM 100065</strain>
    </source>
</reference>
<protein>
    <submittedName>
        <fullName evidence="5">Acyl-CoA synthetase (AMP-forming)/AMP-acid ligase II</fullName>
    </submittedName>
</protein>
<dbReference type="InterPro" id="IPR000873">
    <property type="entry name" value="AMP-dep_synth/lig_dom"/>
</dbReference>
<sequence length="517" mass="55630">MITAELIRRGAERYADRTALVYVDGVNADRALTYREVNDASNQIANVLIARGIAKGQRVALLIGNGPWSVSVDFACVKAGVTRVPLNGRLSLAEHQHMLEETESTVLIHDEALTGRAEELLSHLPQITALGLGAPAAGGGDDLLEVIADVPADDPRVPLDPSDPLMWLYTSGTTGKLKAVEHTQGSYAGIVANILANLVSPGLSSSMLHAASLVHASGTFVVPYWLRGGLSVVLPGFDPKLYVATIEKYKITEVNLVPTMIGMLFTTGVLDGADTTSLDTIVYGASPMPRPVLQNAIDHWGPKLVQYYGQTEAPLCMTVLDKDDHADPALWASCGHPTVDAEIELTDDDGNVVPDGEIGEIRVRAPFGMSGYTNAPELNAEMLAPGGWIRTRDMARRDGRGYLYLVDRRSDMIVTGGYNVYPREVEDVLLTHPAVAEAAVVGAPDEKWVEAVTAFVTLKPGSEATEAELQQLVAGELARYKIPKSVTFVDDIPKSAVGKILRRALRDPLWANEEGQK</sequence>
<feature type="domain" description="AMP-binding enzyme C-terminal" evidence="4">
    <location>
        <begin position="424"/>
        <end position="499"/>
    </location>
</feature>
<evidence type="ECO:0000256" key="1">
    <source>
        <dbReference type="ARBA" id="ARBA00006432"/>
    </source>
</evidence>
<dbReference type="GO" id="GO:0016877">
    <property type="term" value="F:ligase activity, forming carbon-sulfur bonds"/>
    <property type="evidence" value="ECO:0007669"/>
    <property type="project" value="UniProtKB-ARBA"/>
</dbReference>
<evidence type="ECO:0000259" key="3">
    <source>
        <dbReference type="Pfam" id="PF00501"/>
    </source>
</evidence>
<dbReference type="PANTHER" id="PTHR43767:SF7">
    <property type="entry name" value="MEDIUM_LONG-CHAIN-FATTY-ACID--COA LIGASE FADD8"/>
    <property type="match status" value="1"/>
</dbReference>
<dbReference type="InterPro" id="IPR050237">
    <property type="entry name" value="ATP-dep_AMP-bd_enzyme"/>
</dbReference>
<dbReference type="PANTHER" id="PTHR43767">
    <property type="entry name" value="LONG-CHAIN-FATTY-ACID--COA LIGASE"/>
    <property type="match status" value="1"/>
</dbReference>
<name>A0A2T1A6Q9_9ACTN</name>
<organism evidence="5 6">
    <name type="scientific">Antricoccus suffuscus</name>
    <dbReference type="NCBI Taxonomy" id="1629062"/>
    <lineage>
        <taxon>Bacteria</taxon>
        <taxon>Bacillati</taxon>
        <taxon>Actinomycetota</taxon>
        <taxon>Actinomycetes</taxon>
        <taxon>Geodermatophilales</taxon>
        <taxon>Antricoccaceae</taxon>
        <taxon>Antricoccus</taxon>
    </lineage>
</organism>
<dbReference type="OrthoDB" id="9803968at2"/>
<evidence type="ECO:0000313" key="5">
    <source>
        <dbReference type="EMBL" id="PRZ44302.1"/>
    </source>
</evidence>
<dbReference type="RefSeq" id="WP_106347329.1">
    <property type="nucleotide sequence ID" value="NZ_PVUE01000001.1"/>
</dbReference>
<evidence type="ECO:0000256" key="2">
    <source>
        <dbReference type="ARBA" id="ARBA00022598"/>
    </source>
</evidence>